<proteinExistence type="predicted"/>
<protein>
    <submittedName>
        <fullName evidence="2">Uncharacterized protein</fullName>
    </submittedName>
</protein>
<dbReference type="AlphaFoldDB" id="A0A9X8CYQ4"/>
<sequence length="67" mass="7688">MSSFRGVALSPRARCTPKQSFDTDRFPEITPYVESSHPPYHRRRHCRPGHSAGRHGAGPEGRHRDRH</sequence>
<evidence type="ECO:0000256" key="1">
    <source>
        <dbReference type="SAM" id="MobiDB-lite"/>
    </source>
</evidence>
<dbReference type="EMBL" id="QXMN01000164">
    <property type="protein sequence ID" value="RIX71364.1"/>
    <property type="molecule type" value="Genomic_DNA"/>
</dbReference>
<feature type="region of interest" description="Disordered" evidence="1">
    <location>
        <begin position="1"/>
        <end position="67"/>
    </location>
</feature>
<name>A0A9X8CYQ4_9BURK</name>
<reference evidence="2 3" key="1">
    <citation type="submission" date="2018-09" db="EMBL/GenBank/DDBJ databases">
        <title>Acidovorax cavernicola nov. sp. isolated from Gruta de las Maravillas (Aracena, Spain).</title>
        <authorList>
            <person name="Jurado V."/>
            <person name="Gutierrez-Patricio S."/>
            <person name="Gonzalez-Pimentel J.L."/>
            <person name="Miller A.Z."/>
            <person name="Laiz L."/>
            <person name="Saiz-Jimenez C."/>
        </authorList>
    </citation>
    <scope>NUCLEOTIDE SEQUENCE [LARGE SCALE GENOMIC DNA]</scope>
    <source>
        <strain evidence="2 3">1011MAR4D40.2</strain>
    </source>
</reference>
<feature type="non-terminal residue" evidence="2">
    <location>
        <position position="67"/>
    </location>
</feature>
<comment type="caution">
    <text evidence="2">The sequence shown here is derived from an EMBL/GenBank/DDBJ whole genome shotgun (WGS) entry which is preliminary data.</text>
</comment>
<gene>
    <name evidence="2" type="ORF">D3H34_32045</name>
</gene>
<feature type="compositionally biased region" description="Basic residues" evidence="1">
    <location>
        <begin position="39"/>
        <end position="48"/>
    </location>
</feature>
<accession>A0A9X8CYQ4</accession>
<evidence type="ECO:0000313" key="3">
    <source>
        <dbReference type="Proteomes" id="UP000265619"/>
    </source>
</evidence>
<dbReference type="Proteomes" id="UP000265619">
    <property type="component" value="Unassembled WGS sequence"/>
</dbReference>
<organism evidence="2 3">
    <name type="scientific">Acidovorax cavernicola</name>
    <dbReference type="NCBI Taxonomy" id="1675792"/>
    <lineage>
        <taxon>Bacteria</taxon>
        <taxon>Pseudomonadati</taxon>
        <taxon>Pseudomonadota</taxon>
        <taxon>Betaproteobacteria</taxon>
        <taxon>Burkholderiales</taxon>
        <taxon>Comamonadaceae</taxon>
        <taxon>Acidovorax</taxon>
    </lineage>
</organism>
<keyword evidence="3" id="KW-1185">Reference proteome</keyword>
<evidence type="ECO:0000313" key="2">
    <source>
        <dbReference type="EMBL" id="RIX71364.1"/>
    </source>
</evidence>